<evidence type="ECO:0008006" key="3">
    <source>
        <dbReference type="Google" id="ProtNLM"/>
    </source>
</evidence>
<dbReference type="InterPro" id="IPR035069">
    <property type="entry name" value="TTHA1013/TTHA0281-like"/>
</dbReference>
<name>A0A1F8DVP5_9BACT</name>
<proteinExistence type="predicted"/>
<dbReference type="Gene3D" id="3.30.160.250">
    <property type="match status" value="1"/>
</dbReference>
<comment type="caution">
    <text evidence="1">The sequence shown here is derived from an EMBL/GenBank/DDBJ whole genome shotgun (WGS) entry which is preliminary data.</text>
</comment>
<dbReference type="SUPFAM" id="SSF143100">
    <property type="entry name" value="TTHA1013/TTHA0281-like"/>
    <property type="match status" value="1"/>
</dbReference>
<organism evidence="1 2">
    <name type="scientific">Candidatus Wolfebacteria bacterium RIFOXYB1_FULL_54_12</name>
    <dbReference type="NCBI Taxonomy" id="1802559"/>
    <lineage>
        <taxon>Bacteria</taxon>
        <taxon>Candidatus Wolfeibacteriota</taxon>
    </lineage>
</organism>
<protein>
    <recommendedName>
        <fullName evidence="3">HicB-like antitoxin of toxin-antitoxin system domain-containing protein</fullName>
    </recommendedName>
</protein>
<dbReference type="AlphaFoldDB" id="A0A1F8DVP5"/>
<reference evidence="1 2" key="1">
    <citation type="journal article" date="2016" name="Nat. Commun.">
        <title>Thousands of microbial genomes shed light on interconnected biogeochemical processes in an aquifer system.</title>
        <authorList>
            <person name="Anantharaman K."/>
            <person name="Brown C.T."/>
            <person name="Hug L.A."/>
            <person name="Sharon I."/>
            <person name="Castelle C.J."/>
            <person name="Probst A.J."/>
            <person name="Thomas B.C."/>
            <person name="Singh A."/>
            <person name="Wilkins M.J."/>
            <person name="Karaoz U."/>
            <person name="Brodie E.L."/>
            <person name="Williams K.H."/>
            <person name="Hubbard S.S."/>
            <person name="Banfield J.F."/>
        </authorList>
    </citation>
    <scope>NUCLEOTIDE SEQUENCE [LARGE SCALE GENOMIC DNA]</scope>
</reference>
<sequence>MKKVNLQMQLPVSILREGKLFVAYTPALDLSTAGKTHAEAQKRFQEAVEIFFAEIIKRGTVDEVLGELGWQKVKTKWTPPVVVSHQSQTIELSYV</sequence>
<evidence type="ECO:0000313" key="1">
    <source>
        <dbReference type="EMBL" id="OGM92687.1"/>
    </source>
</evidence>
<dbReference type="EMBL" id="MGIT01000003">
    <property type="protein sequence ID" value="OGM92687.1"/>
    <property type="molecule type" value="Genomic_DNA"/>
</dbReference>
<gene>
    <name evidence="1" type="ORF">A2372_00610</name>
</gene>
<dbReference type="Proteomes" id="UP000176422">
    <property type="component" value="Unassembled WGS sequence"/>
</dbReference>
<accession>A0A1F8DVP5</accession>
<evidence type="ECO:0000313" key="2">
    <source>
        <dbReference type="Proteomes" id="UP000176422"/>
    </source>
</evidence>